<proteinExistence type="predicted"/>
<feature type="transmembrane region" description="Helical" evidence="7">
    <location>
        <begin position="539"/>
        <end position="562"/>
    </location>
</feature>
<dbReference type="Pfam" id="PF07690">
    <property type="entry name" value="MFS_1"/>
    <property type="match status" value="1"/>
</dbReference>
<feature type="transmembrane region" description="Helical" evidence="7">
    <location>
        <begin position="507"/>
        <end position="532"/>
    </location>
</feature>
<sequence length="613" mass="66755">MDEKKSHPFDWPGAPGSSEEAANDSATSSSTKFRPPSSIKKDRYRPRLEYEHEQPDHSDYDDDDDDDDDESIHSNDPSQHDGHRPCSCRRLSVSTARSVNPHVIARPATGASLSRADTIISVIRSRRPIPPFTHPLAQQPTTAAVLVDFEGSADPYRPVNWPMRKKVITTLFYGLVTMSSTWCSACYAAGAAQVAREFNIGIQTSTLGTSLYMLGFGLGPLIWAPVSEMYGRRCAVMVPVAVSICFTFGSATAMNIQTLMITRFWCAFFSSAPVTNTGGVLGDIFTPAQRGVAMAGYAMAVVGGPALGPIVSAAFVQNPSLGWRWTEYFAGILQCIMLALAFVLVDESYPPQLLVHKARSLRLATGNWALHAEFEEWDPEIAHMAKKFLLRPVQLLCSPICLMMSLYASFCYGILYMQLGAIPIIFYETRGWGPVASMLPFLGILIGAFIGALLNVFNQSLYNKASALHKGQAVPEKRLPPMMVGSFFFTAGLFVIGWAGGDTSVHWTVPCFGLVILGIGFFTIFQAALNYLVDTFQQYAASAVAATTFLRSVLAAAFPLVVRPLYHNLGIGPGSSIAGGFAALMIPVPFVFYMVGERVRGASKWSRASVVKL</sequence>
<feature type="transmembrane region" description="Helical" evidence="7">
    <location>
        <begin position="200"/>
        <end position="223"/>
    </location>
</feature>
<evidence type="ECO:0000256" key="7">
    <source>
        <dbReference type="SAM" id="Phobius"/>
    </source>
</evidence>
<dbReference type="PROSITE" id="PS50850">
    <property type="entry name" value="MFS"/>
    <property type="match status" value="1"/>
</dbReference>
<feature type="compositionally biased region" description="Acidic residues" evidence="6">
    <location>
        <begin position="59"/>
        <end position="70"/>
    </location>
</feature>
<evidence type="ECO:0000259" key="8">
    <source>
        <dbReference type="PROSITE" id="PS50850"/>
    </source>
</evidence>
<dbReference type="PANTHER" id="PTHR23502">
    <property type="entry name" value="MAJOR FACILITATOR SUPERFAMILY"/>
    <property type="match status" value="1"/>
</dbReference>
<dbReference type="EMBL" id="APWK03000103">
    <property type="protein sequence ID" value="PHH51114.1"/>
    <property type="molecule type" value="Genomic_DNA"/>
</dbReference>
<dbReference type="OrthoDB" id="9986881at2759"/>
<gene>
    <name evidence="9" type="primary">bik6</name>
    <name evidence="9" type="ORF">CFIMG_004893RAa</name>
</gene>
<reference evidence="9 10" key="1">
    <citation type="journal article" date="2013" name="Fungal Biol.">
        <title>Analysis of microsatellite markers in the genome of the plant pathogen Ceratocystis fimbriata.</title>
        <authorList>
            <person name="Simpson M.C."/>
            <person name="Wilken P.M."/>
            <person name="Coetzee M.P."/>
            <person name="Wingfield M.J."/>
            <person name="Wingfield B.D."/>
        </authorList>
    </citation>
    <scope>NUCLEOTIDE SEQUENCE [LARGE SCALE GENOMIC DNA]</scope>
    <source>
        <strain evidence="9 10">CBS 114723</strain>
    </source>
</reference>
<keyword evidence="4 7" id="KW-0472">Membrane</keyword>
<evidence type="ECO:0000256" key="5">
    <source>
        <dbReference type="ARBA" id="ARBA00023180"/>
    </source>
</evidence>
<dbReference type="InterPro" id="IPR020846">
    <property type="entry name" value="MFS_dom"/>
</dbReference>
<name>A0A2C5WZR9_9PEZI</name>
<dbReference type="Proteomes" id="UP000222788">
    <property type="component" value="Unassembled WGS sequence"/>
</dbReference>
<dbReference type="GO" id="GO:0005886">
    <property type="term" value="C:plasma membrane"/>
    <property type="evidence" value="ECO:0007669"/>
    <property type="project" value="TreeGrafter"/>
</dbReference>
<dbReference type="STRING" id="1035309.A0A2C5WZR9"/>
<dbReference type="FunFam" id="1.20.1250.20:FF:000011">
    <property type="entry name" value="MFS multidrug transporter, putative"/>
    <property type="match status" value="1"/>
</dbReference>
<feature type="transmembrane region" description="Helical" evidence="7">
    <location>
        <begin position="294"/>
        <end position="316"/>
    </location>
</feature>
<dbReference type="CDD" id="cd17323">
    <property type="entry name" value="MFS_Tpo1_MDR_like"/>
    <property type="match status" value="1"/>
</dbReference>
<feature type="compositionally biased region" description="Basic and acidic residues" evidence="6">
    <location>
        <begin position="39"/>
        <end position="58"/>
    </location>
</feature>
<evidence type="ECO:0000313" key="9">
    <source>
        <dbReference type="EMBL" id="PHH51114.1"/>
    </source>
</evidence>
<evidence type="ECO:0000256" key="2">
    <source>
        <dbReference type="ARBA" id="ARBA00022692"/>
    </source>
</evidence>
<feature type="region of interest" description="Disordered" evidence="6">
    <location>
        <begin position="1"/>
        <end position="87"/>
    </location>
</feature>
<feature type="transmembrane region" description="Helical" evidence="7">
    <location>
        <begin position="479"/>
        <end position="501"/>
    </location>
</feature>
<keyword evidence="3 7" id="KW-1133">Transmembrane helix</keyword>
<dbReference type="InterPro" id="IPR036259">
    <property type="entry name" value="MFS_trans_sf"/>
</dbReference>
<feature type="domain" description="Major facilitator superfamily (MFS) profile" evidence="8">
    <location>
        <begin position="167"/>
        <end position="600"/>
    </location>
</feature>
<dbReference type="SUPFAM" id="SSF103473">
    <property type="entry name" value="MFS general substrate transporter"/>
    <property type="match status" value="1"/>
</dbReference>
<comment type="caution">
    <text evidence="9">The sequence shown here is derived from an EMBL/GenBank/DDBJ whole genome shotgun (WGS) entry which is preliminary data.</text>
</comment>
<organism evidence="9 10">
    <name type="scientific">Ceratocystis fimbriata CBS 114723</name>
    <dbReference type="NCBI Taxonomy" id="1035309"/>
    <lineage>
        <taxon>Eukaryota</taxon>
        <taxon>Fungi</taxon>
        <taxon>Dikarya</taxon>
        <taxon>Ascomycota</taxon>
        <taxon>Pezizomycotina</taxon>
        <taxon>Sordariomycetes</taxon>
        <taxon>Hypocreomycetidae</taxon>
        <taxon>Microascales</taxon>
        <taxon>Ceratocystidaceae</taxon>
        <taxon>Ceratocystis</taxon>
    </lineage>
</organism>
<dbReference type="InterPro" id="IPR011701">
    <property type="entry name" value="MFS"/>
</dbReference>
<dbReference type="AlphaFoldDB" id="A0A2C5WZR9"/>
<dbReference type="Gene3D" id="1.20.1250.20">
    <property type="entry name" value="MFS general substrate transporter like domains"/>
    <property type="match status" value="1"/>
</dbReference>
<evidence type="ECO:0000256" key="4">
    <source>
        <dbReference type="ARBA" id="ARBA00023136"/>
    </source>
</evidence>
<protein>
    <submittedName>
        <fullName evidence="9">Efflux pump bik6</fullName>
    </submittedName>
</protein>
<evidence type="ECO:0000256" key="6">
    <source>
        <dbReference type="SAM" id="MobiDB-lite"/>
    </source>
</evidence>
<feature type="transmembrane region" description="Helical" evidence="7">
    <location>
        <begin position="171"/>
        <end position="194"/>
    </location>
</feature>
<keyword evidence="2 7" id="KW-0812">Transmembrane</keyword>
<evidence type="ECO:0000313" key="10">
    <source>
        <dbReference type="Proteomes" id="UP000222788"/>
    </source>
</evidence>
<feature type="transmembrane region" description="Helical" evidence="7">
    <location>
        <begin position="235"/>
        <end position="256"/>
    </location>
</feature>
<feature type="transmembrane region" description="Helical" evidence="7">
    <location>
        <begin position="328"/>
        <end position="345"/>
    </location>
</feature>
<dbReference type="PANTHER" id="PTHR23502:SF59">
    <property type="entry name" value="MULTIDRUG TRANSPORTER, PUTATIVE (AFU_ORTHOLOGUE AFUA_1G10370)-RELATED"/>
    <property type="match status" value="1"/>
</dbReference>
<evidence type="ECO:0000256" key="1">
    <source>
        <dbReference type="ARBA" id="ARBA00004141"/>
    </source>
</evidence>
<feature type="transmembrane region" description="Helical" evidence="7">
    <location>
        <begin position="435"/>
        <end position="458"/>
    </location>
</feature>
<feature type="transmembrane region" description="Helical" evidence="7">
    <location>
        <begin position="262"/>
        <end position="282"/>
    </location>
</feature>
<feature type="transmembrane region" description="Helical" evidence="7">
    <location>
        <begin position="393"/>
        <end position="415"/>
    </location>
</feature>
<reference evidence="9 10" key="2">
    <citation type="journal article" date="2013" name="IMA Fungus">
        <title>IMA Genome-F 1: Ceratocystis fimbriata: Draft nuclear genome sequence for the plant pathogen, Ceratocystis fimbriata.</title>
        <authorList>
            <person name="Wilken P.M."/>
            <person name="Steenkamp E.T."/>
            <person name="Wingfield M.J."/>
            <person name="de Beer Z.W."/>
            <person name="Wingfield B.D."/>
        </authorList>
    </citation>
    <scope>NUCLEOTIDE SEQUENCE [LARGE SCALE GENOMIC DNA]</scope>
    <source>
        <strain evidence="9 10">CBS 114723</strain>
    </source>
</reference>
<evidence type="ECO:0000256" key="3">
    <source>
        <dbReference type="ARBA" id="ARBA00022989"/>
    </source>
</evidence>
<comment type="subcellular location">
    <subcellularLocation>
        <location evidence="1">Membrane</location>
        <topology evidence="1">Multi-pass membrane protein</topology>
    </subcellularLocation>
</comment>
<accession>A0A2C5WZR9</accession>
<dbReference type="GO" id="GO:0022857">
    <property type="term" value="F:transmembrane transporter activity"/>
    <property type="evidence" value="ECO:0007669"/>
    <property type="project" value="InterPro"/>
</dbReference>
<feature type="transmembrane region" description="Helical" evidence="7">
    <location>
        <begin position="574"/>
        <end position="595"/>
    </location>
</feature>
<keyword evidence="5" id="KW-0325">Glycoprotein</keyword>
<keyword evidence="10" id="KW-1185">Reference proteome</keyword>